<dbReference type="EMBL" id="JBHEZX010000015">
    <property type="protein sequence ID" value="MFC1413192.1"/>
    <property type="molecule type" value="Genomic_DNA"/>
</dbReference>
<evidence type="ECO:0000313" key="2">
    <source>
        <dbReference type="EMBL" id="MFC1432116.1"/>
    </source>
</evidence>
<accession>A0ABV6VHH7</accession>
<reference evidence="3 4" key="1">
    <citation type="submission" date="2024-09" db="EMBL/GenBank/DDBJ databases">
        <authorList>
            <person name="Lee S.D."/>
        </authorList>
    </citation>
    <scope>NUCLEOTIDE SEQUENCE [LARGE SCALE GENOMIC DNA]</scope>
    <source>
        <strain evidence="1 4">N1-1</strain>
        <strain evidence="2 3">N1-3</strain>
    </source>
</reference>
<dbReference type="RefSeq" id="WP_380514635.1">
    <property type="nucleotide sequence ID" value="NZ_JBHEZX010000015.1"/>
</dbReference>
<evidence type="ECO:0000313" key="1">
    <source>
        <dbReference type="EMBL" id="MFC1413192.1"/>
    </source>
</evidence>
<keyword evidence="4" id="KW-1185">Reference proteome</keyword>
<proteinExistence type="predicted"/>
<organism evidence="1 4">
    <name type="scientific">Streptacidiphilus alkalitolerans</name>
    <dbReference type="NCBI Taxonomy" id="3342712"/>
    <lineage>
        <taxon>Bacteria</taxon>
        <taxon>Bacillati</taxon>
        <taxon>Actinomycetota</taxon>
        <taxon>Actinomycetes</taxon>
        <taxon>Kitasatosporales</taxon>
        <taxon>Streptomycetaceae</taxon>
        <taxon>Streptacidiphilus</taxon>
    </lineage>
</organism>
<dbReference type="EMBL" id="JBHEZY010000005">
    <property type="protein sequence ID" value="MFC1432116.1"/>
    <property type="molecule type" value="Genomic_DNA"/>
</dbReference>
<gene>
    <name evidence="2" type="ORF">ACEZDB_15825</name>
    <name evidence="1" type="ORF">ACEZDG_28385</name>
</gene>
<dbReference type="Proteomes" id="UP001592530">
    <property type="component" value="Unassembled WGS sequence"/>
</dbReference>
<sequence length="55" mass="6030">MVSQRAFLSPTAVLTEVIHLHTITAMHTLRTSPKQTTYRVVLLAVSAHSVADILC</sequence>
<name>A0ABV6VHH7_9ACTN</name>
<evidence type="ECO:0000313" key="4">
    <source>
        <dbReference type="Proteomes" id="UP001592582"/>
    </source>
</evidence>
<comment type="caution">
    <text evidence="1">The sequence shown here is derived from an EMBL/GenBank/DDBJ whole genome shotgun (WGS) entry which is preliminary data.</text>
</comment>
<dbReference type="Proteomes" id="UP001592582">
    <property type="component" value="Unassembled WGS sequence"/>
</dbReference>
<evidence type="ECO:0000313" key="3">
    <source>
        <dbReference type="Proteomes" id="UP001592530"/>
    </source>
</evidence>
<protein>
    <submittedName>
        <fullName evidence="1">Uncharacterized protein</fullName>
    </submittedName>
</protein>